<evidence type="ECO:0000256" key="5">
    <source>
        <dbReference type="ARBA" id="ARBA00023163"/>
    </source>
</evidence>
<evidence type="ECO:0000256" key="2">
    <source>
        <dbReference type="ARBA" id="ARBA00010410"/>
    </source>
</evidence>
<keyword evidence="5" id="KW-0804">Transcription</keyword>
<evidence type="ECO:0000256" key="6">
    <source>
        <dbReference type="ARBA" id="ARBA00023242"/>
    </source>
</evidence>
<dbReference type="GO" id="GO:0000978">
    <property type="term" value="F:RNA polymerase II cis-regulatory region sequence-specific DNA binding"/>
    <property type="evidence" value="ECO:0007669"/>
    <property type="project" value="TreeGrafter"/>
</dbReference>
<dbReference type="GO" id="GO:0001006">
    <property type="term" value="F:RNA polymerase III type 3 promoter sequence-specific DNA binding"/>
    <property type="evidence" value="ECO:0007669"/>
    <property type="project" value="TreeGrafter"/>
</dbReference>
<dbReference type="GO" id="GO:0005634">
    <property type="term" value="C:nucleus"/>
    <property type="evidence" value="ECO:0007669"/>
    <property type="project" value="UniProtKB-SubCell"/>
</dbReference>
<gene>
    <name evidence="7" type="primary">SRD2</name>
    <name evidence="7" type="ORF">QJS10_CPB19g00051</name>
</gene>
<reference evidence="7" key="1">
    <citation type="journal article" date="2023" name="Nat. Commun.">
        <title>Diploid and tetraploid genomes of Acorus and the evolution of monocots.</title>
        <authorList>
            <person name="Ma L."/>
            <person name="Liu K.W."/>
            <person name="Li Z."/>
            <person name="Hsiao Y.Y."/>
            <person name="Qi Y."/>
            <person name="Fu T."/>
            <person name="Tang G.D."/>
            <person name="Zhang D."/>
            <person name="Sun W.H."/>
            <person name="Liu D.K."/>
            <person name="Li Y."/>
            <person name="Chen G.Z."/>
            <person name="Liu X.D."/>
            <person name="Liao X.Y."/>
            <person name="Jiang Y.T."/>
            <person name="Yu X."/>
            <person name="Hao Y."/>
            <person name="Huang J."/>
            <person name="Zhao X.W."/>
            <person name="Ke S."/>
            <person name="Chen Y.Y."/>
            <person name="Wu W.L."/>
            <person name="Hsu J.L."/>
            <person name="Lin Y.F."/>
            <person name="Huang M.D."/>
            <person name="Li C.Y."/>
            <person name="Huang L."/>
            <person name="Wang Z.W."/>
            <person name="Zhao X."/>
            <person name="Zhong W.Y."/>
            <person name="Peng D.H."/>
            <person name="Ahmad S."/>
            <person name="Lan S."/>
            <person name="Zhang J.S."/>
            <person name="Tsai W.C."/>
            <person name="Van de Peer Y."/>
            <person name="Liu Z.J."/>
        </authorList>
    </citation>
    <scope>NUCLEOTIDE SEQUENCE</scope>
    <source>
        <strain evidence="7">CP</strain>
    </source>
</reference>
<evidence type="ECO:0000256" key="3">
    <source>
        <dbReference type="ARBA" id="ARBA00023015"/>
    </source>
</evidence>
<evidence type="ECO:0000256" key="4">
    <source>
        <dbReference type="ARBA" id="ARBA00023125"/>
    </source>
</evidence>
<sequence>MDRKKALRSVTAPMKGDCKHMVVIRDMRLINPDDLQNRNAYPIRTFQIRNRLHKCSVCGIYRATKVTVDDKWAQKNPCYFCENCYFLLHYKEDRSLLYDEFASYDYYQE</sequence>
<organism evidence="7 8">
    <name type="scientific">Acorus calamus</name>
    <name type="common">Sweet flag</name>
    <dbReference type="NCBI Taxonomy" id="4465"/>
    <lineage>
        <taxon>Eukaryota</taxon>
        <taxon>Viridiplantae</taxon>
        <taxon>Streptophyta</taxon>
        <taxon>Embryophyta</taxon>
        <taxon>Tracheophyta</taxon>
        <taxon>Spermatophyta</taxon>
        <taxon>Magnoliopsida</taxon>
        <taxon>Liliopsida</taxon>
        <taxon>Acoraceae</taxon>
        <taxon>Acorus</taxon>
    </lineage>
</organism>
<dbReference type="Pfam" id="PF12251">
    <property type="entry name" value="SNAPC3"/>
    <property type="match status" value="1"/>
</dbReference>
<evidence type="ECO:0000313" key="7">
    <source>
        <dbReference type="EMBL" id="KAK1287334.1"/>
    </source>
</evidence>
<protein>
    <submittedName>
        <fullName evidence="7">snRNA-activating protein complex subunit</fullName>
    </submittedName>
</protein>
<keyword evidence="6" id="KW-0539">Nucleus</keyword>
<reference evidence="7" key="2">
    <citation type="submission" date="2023-06" db="EMBL/GenBank/DDBJ databases">
        <authorList>
            <person name="Ma L."/>
            <person name="Liu K.-W."/>
            <person name="Li Z."/>
            <person name="Hsiao Y.-Y."/>
            <person name="Qi Y."/>
            <person name="Fu T."/>
            <person name="Tang G."/>
            <person name="Zhang D."/>
            <person name="Sun W.-H."/>
            <person name="Liu D.-K."/>
            <person name="Li Y."/>
            <person name="Chen G.-Z."/>
            <person name="Liu X.-D."/>
            <person name="Liao X.-Y."/>
            <person name="Jiang Y.-T."/>
            <person name="Yu X."/>
            <person name="Hao Y."/>
            <person name="Huang J."/>
            <person name="Zhao X.-W."/>
            <person name="Ke S."/>
            <person name="Chen Y.-Y."/>
            <person name="Wu W.-L."/>
            <person name="Hsu J.-L."/>
            <person name="Lin Y.-F."/>
            <person name="Huang M.-D."/>
            <person name="Li C.-Y."/>
            <person name="Huang L."/>
            <person name="Wang Z.-W."/>
            <person name="Zhao X."/>
            <person name="Zhong W.-Y."/>
            <person name="Peng D.-H."/>
            <person name="Ahmad S."/>
            <person name="Lan S."/>
            <person name="Zhang J.-S."/>
            <person name="Tsai W.-C."/>
            <person name="Van De Peer Y."/>
            <person name="Liu Z.-J."/>
        </authorList>
    </citation>
    <scope>NUCLEOTIDE SEQUENCE</scope>
    <source>
        <strain evidence="7">CP</strain>
        <tissue evidence="7">Leaves</tissue>
    </source>
</reference>
<dbReference type="GO" id="GO:0019185">
    <property type="term" value="C:snRNA-activating protein complex"/>
    <property type="evidence" value="ECO:0007669"/>
    <property type="project" value="TreeGrafter"/>
</dbReference>
<keyword evidence="4" id="KW-0238">DNA-binding</keyword>
<dbReference type="GO" id="GO:0042796">
    <property type="term" value="P:snRNA transcription by RNA polymerase III"/>
    <property type="evidence" value="ECO:0007669"/>
    <property type="project" value="TreeGrafter"/>
</dbReference>
<evidence type="ECO:0000256" key="1">
    <source>
        <dbReference type="ARBA" id="ARBA00004123"/>
    </source>
</evidence>
<accession>A0AAV9CFG1</accession>
<dbReference type="PANTHER" id="PTHR13421:SF16">
    <property type="entry name" value="SNRNA-ACTIVATING PROTEIN COMPLEX SUBUNIT 3"/>
    <property type="match status" value="1"/>
</dbReference>
<dbReference type="AlphaFoldDB" id="A0AAV9CFG1"/>
<dbReference type="InterPro" id="IPR022042">
    <property type="entry name" value="snRNA-activating_su3"/>
</dbReference>
<comment type="caution">
    <text evidence="7">The sequence shown here is derived from an EMBL/GenBank/DDBJ whole genome shotgun (WGS) entry which is preliminary data.</text>
</comment>
<dbReference type="GO" id="GO:0001046">
    <property type="term" value="F:core promoter sequence-specific DNA binding"/>
    <property type="evidence" value="ECO:0007669"/>
    <property type="project" value="TreeGrafter"/>
</dbReference>
<dbReference type="EMBL" id="JAUJYO010000019">
    <property type="protein sequence ID" value="KAK1287334.1"/>
    <property type="molecule type" value="Genomic_DNA"/>
</dbReference>
<comment type="subcellular location">
    <subcellularLocation>
        <location evidence="1">Nucleus</location>
    </subcellularLocation>
</comment>
<dbReference type="GO" id="GO:0003681">
    <property type="term" value="F:bent DNA binding"/>
    <property type="evidence" value="ECO:0007669"/>
    <property type="project" value="TreeGrafter"/>
</dbReference>
<keyword evidence="8" id="KW-1185">Reference proteome</keyword>
<comment type="similarity">
    <text evidence="2">Belongs to the SNAPC3/SRD2 family.</text>
</comment>
<name>A0AAV9CFG1_ACOCL</name>
<dbReference type="GO" id="GO:0042795">
    <property type="term" value="P:snRNA transcription by RNA polymerase II"/>
    <property type="evidence" value="ECO:0007669"/>
    <property type="project" value="TreeGrafter"/>
</dbReference>
<dbReference type="Proteomes" id="UP001180020">
    <property type="component" value="Unassembled WGS sequence"/>
</dbReference>
<proteinExistence type="inferred from homology"/>
<dbReference type="PANTHER" id="PTHR13421">
    <property type="entry name" value="SNRNA-ACTIVATING PROTEIN COMPLEX SUBUNIT 3"/>
    <property type="match status" value="1"/>
</dbReference>
<keyword evidence="3" id="KW-0805">Transcription regulation</keyword>
<evidence type="ECO:0000313" key="8">
    <source>
        <dbReference type="Proteomes" id="UP001180020"/>
    </source>
</evidence>